<dbReference type="AlphaFoldDB" id="A0A5P8WGQ9"/>
<organism evidence="1 2">
    <name type="scientific">Nostoc sphaeroides CCNUC1</name>
    <dbReference type="NCBI Taxonomy" id="2653204"/>
    <lineage>
        <taxon>Bacteria</taxon>
        <taxon>Bacillati</taxon>
        <taxon>Cyanobacteriota</taxon>
        <taxon>Cyanophyceae</taxon>
        <taxon>Nostocales</taxon>
        <taxon>Nostocaceae</taxon>
        <taxon>Nostoc</taxon>
    </lineage>
</organism>
<dbReference type="EMBL" id="CP045227">
    <property type="protein sequence ID" value="QFS52027.1"/>
    <property type="molecule type" value="Genomic_DNA"/>
</dbReference>
<gene>
    <name evidence="1" type="ORF">GXM_09521</name>
</gene>
<protein>
    <submittedName>
        <fullName evidence="1">Type A2 lantipeptide</fullName>
    </submittedName>
</protein>
<proteinExistence type="predicted"/>
<dbReference type="KEGG" id="nsh:GXM_09521"/>
<sequence>MSDLNKNQISNQASEYLEINESGELVVTDPKLAESLQELSPEELEDIAGGLNGACSNDNCKGPE</sequence>
<name>A0A5P8WGQ9_9NOSO</name>
<evidence type="ECO:0000313" key="2">
    <source>
        <dbReference type="Proteomes" id="UP000326678"/>
    </source>
</evidence>
<dbReference type="Proteomes" id="UP000326678">
    <property type="component" value="Chromosome Gxm2"/>
</dbReference>
<keyword evidence="2" id="KW-1185">Reference proteome</keyword>
<dbReference type="RefSeq" id="WP_152592273.1">
    <property type="nucleotide sequence ID" value="NZ_CP045227.1"/>
</dbReference>
<reference evidence="1 2" key="1">
    <citation type="submission" date="2019-10" db="EMBL/GenBank/DDBJ databases">
        <title>Genomic and transcriptomic insights into the perfect genentic adaptation of a filamentous nitrogen-fixing cyanobacterium to rice fields.</title>
        <authorList>
            <person name="Chen Z."/>
        </authorList>
    </citation>
    <scope>NUCLEOTIDE SEQUENCE [LARGE SCALE GENOMIC DNA]</scope>
    <source>
        <strain evidence="1">CCNUC1</strain>
    </source>
</reference>
<accession>A0A5P8WGQ9</accession>
<evidence type="ECO:0000313" key="1">
    <source>
        <dbReference type="EMBL" id="QFS52027.1"/>
    </source>
</evidence>